<reference evidence="1 2" key="1">
    <citation type="submission" date="2021-03" db="EMBL/GenBank/DDBJ databases">
        <title>Antimicrobial resistance genes in bacteria isolated from Japanese honey, and their potential for conferring macrolide and lincosamide resistance in the American foulbrood pathogen Paenibacillus larvae.</title>
        <authorList>
            <person name="Okamoto M."/>
            <person name="Kumagai M."/>
            <person name="Kanamori H."/>
            <person name="Takamatsu D."/>
        </authorList>
    </citation>
    <scope>NUCLEOTIDE SEQUENCE [LARGE SCALE GENOMIC DNA]</scope>
    <source>
        <strain evidence="1 2">J42TS3</strain>
    </source>
</reference>
<organism evidence="1 2">
    <name type="scientific">Paenibacillus vini</name>
    <dbReference type="NCBI Taxonomy" id="1476024"/>
    <lineage>
        <taxon>Bacteria</taxon>
        <taxon>Bacillati</taxon>
        <taxon>Bacillota</taxon>
        <taxon>Bacilli</taxon>
        <taxon>Bacillales</taxon>
        <taxon>Paenibacillaceae</taxon>
        <taxon>Paenibacillus</taxon>
    </lineage>
</organism>
<protein>
    <recommendedName>
        <fullName evidence="3">YopX protein domain-containing protein</fullName>
    </recommendedName>
</protein>
<sequence length="89" mass="10082">MRYRSKPVEIEAFQWNGESGEIDVPEWFADYVGTHCNPFMKDKFGEVVVLLESSEGMAIVDPGDYIIRGENGELSSCKPDLFGKTYEII</sequence>
<comment type="caution">
    <text evidence="1">The sequence shown here is derived from an EMBL/GenBank/DDBJ whole genome shotgun (WGS) entry which is preliminary data.</text>
</comment>
<evidence type="ECO:0000313" key="1">
    <source>
        <dbReference type="EMBL" id="GIP55943.1"/>
    </source>
</evidence>
<dbReference type="Proteomes" id="UP000679992">
    <property type="component" value="Unassembled WGS sequence"/>
</dbReference>
<dbReference type="RefSeq" id="WP_213656690.1">
    <property type="nucleotide sequence ID" value="NZ_BOSL01000026.1"/>
</dbReference>
<keyword evidence="2" id="KW-1185">Reference proteome</keyword>
<evidence type="ECO:0000313" key="2">
    <source>
        <dbReference type="Proteomes" id="UP000679992"/>
    </source>
</evidence>
<proteinExistence type="predicted"/>
<accession>A0ABQ4MIX9</accession>
<dbReference type="EMBL" id="BOSL01000026">
    <property type="protein sequence ID" value="GIP55943.1"/>
    <property type="molecule type" value="Genomic_DNA"/>
</dbReference>
<evidence type="ECO:0008006" key="3">
    <source>
        <dbReference type="Google" id="ProtNLM"/>
    </source>
</evidence>
<name>A0ABQ4MIX9_9BACL</name>
<gene>
    <name evidence="1" type="ORF">J42TS3_49780</name>
</gene>